<feature type="transmembrane region" description="Helical" evidence="2">
    <location>
        <begin position="12"/>
        <end position="34"/>
    </location>
</feature>
<dbReference type="InterPro" id="IPR027558">
    <property type="entry name" value="Pre_pil_HX9DG_C"/>
</dbReference>
<reference evidence="3 4" key="1">
    <citation type="journal article" date="2014" name="PLoS ONE">
        <title>The first complete genome sequence of the class fimbriimonadia in the phylum armatimonadetes.</title>
        <authorList>
            <person name="Hu Z.Y."/>
            <person name="Wang Y.Z."/>
            <person name="Im W.T."/>
            <person name="Wang S.Y."/>
            <person name="Zhao G.P."/>
            <person name="Zheng H.J."/>
            <person name="Quan Z.X."/>
        </authorList>
    </citation>
    <scope>NUCLEOTIDE SEQUENCE [LARGE SCALE GENOMIC DNA]</scope>
    <source>
        <strain evidence="3">Gsoil 348</strain>
    </source>
</reference>
<dbReference type="EMBL" id="CP007139">
    <property type="protein sequence ID" value="AIE86912.1"/>
    <property type="molecule type" value="Genomic_DNA"/>
</dbReference>
<gene>
    <name evidence="3" type="ORF">OP10G_3544</name>
</gene>
<dbReference type="KEGG" id="fgi:OP10G_3544"/>
<evidence type="ECO:0000256" key="2">
    <source>
        <dbReference type="SAM" id="Phobius"/>
    </source>
</evidence>
<dbReference type="NCBIfam" id="TIGR02532">
    <property type="entry name" value="IV_pilin_GFxxxE"/>
    <property type="match status" value="1"/>
</dbReference>
<keyword evidence="2" id="KW-1133">Transmembrane helix</keyword>
<dbReference type="OrthoDB" id="247601at2"/>
<dbReference type="InterPro" id="IPR000983">
    <property type="entry name" value="Bac_GSPG_pilin"/>
</dbReference>
<accession>A0A068NU67</accession>
<dbReference type="PANTHER" id="PTHR30093">
    <property type="entry name" value="GENERAL SECRETION PATHWAY PROTEIN G"/>
    <property type="match status" value="1"/>
</dbReference>
<evidence type="ECO:0000256" key="1">
    <source>
        <dbReference type="ARBA" id="ARBA00022481"/>
    </source>
</evidence>
<evidence type="ECO:0000313" key="3">
    <source>
        <dbReference type="EMBL" id="AIE86912.1"/>
    </source>
</evidence>
<name>A0A068NU67_FIMGI</name>
<dbReference type="STRING" id="661478.OP10G_3544"/>
<dbReference type="InterPro" id="IPR045584">
    <property type="entry name" value="Pilin-like"/>
</dbReference>
<dbReference type="GO" id="GO:0015627">
    <property type="term" value="C:type II protein secretion system complex"/>
    <property type="evidence" value="ECO:0007669"/>
    <property type="project" value="InterPro"/>
</dbReference>
<dbReference type="NCBIfam" id="TIGR04294">
    <property type="entry name" value="pre_pil_HX9DG"/>
    <property type="match status" value="1"/>
</dbReference>
<keyword evidence="1" id="KW-0488">Methylation</keyword>
<keyword evidence="2" id="KW-0472">Membrane</keyword>
<dbReference type="RefSeq" id="WP_025229160.1">
    <property type="nucleotide sequence ID" value="NZ_CP007139.1"/>
</dbReference>
<organism evidence="3 4">
    <name type="scientific">Fimbriimonas ginsengisoli Gsoil 348</name>
    <dbReference type="NCBI Taxonomy" id="661478"/>
    <lineage>
        <taxon>Bacteria</taxon>
        <taxon>Bacillati</taxon>
        <taxon>Armatimonadota</taxon>
        <taxon>Fimbriimonadia</taxon>
        <taxon>Fimbriimonadales</taxon>
        <taxon>Fimbriimonadaceae</taxon>
        <taxon>Fimbriimonas</taxon>
    </lineage>
</organism>
<keyword evidence="4" id="KW-1185">Reference proteome</keyword>
<dbReference type="PANTHER" id="PTHR30093:SF2">
    <property type="entry name" value="TYPE II SECRETION SYSTEM PROTEIN H"/>
    <property type="match status" value="1"/>
</dbReference>
<evidence type="ECO:0000313" key="4">
    <source>
        <dbReference type="Proteomes" id="UP000027982"/>
    </source>
</evidence>
<dbReference type="Proteomes" id="UP000027982">
    <property type="component" value="Chromosome"/>
</dbReference>
<keyword evidence="2" id="KW-0812">Transmembrane</keyword>
<dbReference type="PRINTS" id="PR00813">
    <property type="entry name" value="BCTERIALGSPG"/>
</dbReference>
<evidence type="ECO:0008006" key="5">
    <source>
        <dbReference type="Google" id="ProtNLM"/>
    </source>
</evidence>
<dbReference type="Gene3D" id="3.30.700.10">
    <property type="entry name" value="Glycoprotein, Type 4 Pilin"/>
    <property type="match status" value="1"/>
</dbReference>
<dbReference type="HOGENOM" id="CLU_041661_1_1_0"/>
<dbReference type="SUPFAM" id="SSF54523">
    <property type="entry name" value="Pili subunits"/>
    <property type="match status" value="1"/>
</dbReference>
<sequence length="288" mass="31988">MSPRNTSRAFTLIELLVVIAIIAILAAILFPVFAQAKEAAKKTSCLSNDKQMATALFLYAGDNDDTLSQTSWESDAAHPYQVHWTFLLQPYIKNWDMFRCPSDSTPIKPKVACVNGDADLGKMPMTCDWMATKGYSYIPNYNALPAHDWLPHSLTDFASPADTILVTEKRDTKDAGDAHKGLSGFLPSQPCPNWTLVQATMGTPGAGQYSYTLPELVKPLAATAGKTEFKKYDVLRVKWDRHTGGANYSYADGHAKYQKLEQTLNPSKYQYGEKWYPNSAPWNSSPCN</sequence>
<dbReference type="Pfam" id="PF07963">
    <property type="entry name" value="N_methyl"/>
    <property type="match status" value="1"/>
</dbReference>
<dbReference type="AlphaFoldDB" id="A0A068NU67"/>
<dbReference type="GO" id="GO:0015628">
    <property type="term" value="P:protein secretion by the type II secretion system"/>
    <property type="evidence" value="ECO:0007669"/>
    <property type="project" value="InterPro"/>
</dbReference>
<protein>
    <recommendedName>
        <fullName evidence="5">Prepilin-type N-terminal cleavage/methylation domain-containing protein</fullName>
    </recommendedName>
</protein>
<dbReference type="InterPro" id="IPR012902">
    <property type="entry name" value="N_methyl_site"/>
</dbReference>
<dbReference type="eggNOG" id="COG2165">
    <property type="taxonomic scope" value="Bacteria"/>
</dbReference>
<proteinExistence type="predicted"/>